<evidence type="ECO:0000256" key="5">
    <source>
        <dbReference type="ARBA" id="ARBA00023315"/>
    </source>
</evidence>
<evidence type="ECO:0000256" key="6">
    <source>
        <dbReference type="RuleBase" id="RU003423"/>
    </source>
</evidence>
<name>A0ABQ4FLY6_9ACTN</name>
<feature type="domain" description="Lipoyl-binding" evidence="9">
    <location>
        <begin position="15"/>
        <end position="74"/>
    </location>
</feature>
<gene>
    <name evidence="10" type="ORF">Mam01_59120</name>
</gene>
<evidence type="ECO:0000256" key="1">
    <source>
        <dbReference type="ARBA" id="ARBA00001938"/>
    </source>
</evidence>
<dbReference type="InterPro" id="IPR001078">
    <property type="entry name" value="2-oxoacid_DH_actylTfrase"/>
</dbReference>
<comment type="cofactor">
    <cofactor evidence="1 6">
        <name>(R)-lipoate</name>
        <dbReference type="ChEBI" id="CHEBI:83088"/>
    </cofactor>
</comment>
<dbReference type="InterPro" id="IPR023213">
    <property type="entry name" value="CAT-like_dom_sf"/>
</dbReference>
<evidence type="ECO:0000313" key="10">
    <source>
        <dbReference type="EMBL" id="GIH35748.1"/>
    </source>
</evidence>
<dbReference type="RefSeq" id="WP_204288441.1">
    <property type="nucleotide sequence ID" value="NZ_BAABEJ010000004.1"/>
</dbReference>
<reference evidence="10 11" key="1">
    <citation type="submission" date="2021-01" db="EMBL/GenBank/DDBJ databases">
        <title>Whole genome shotgun sequence of Microbispora amethystogenes NBRC 101907.</title>
        <authorList>
            <person name="Komaki H."/>
            <person name="Tamura T."/>
        </authorList>
    </citation>
    <scope>NUCLEOTIDE SEQUENCE [LARGE SCALE GENOMIC DNA]</scope>
    <source>
        <strain evidence="10 11">NBRC 101907</strain>
    </source>
</reference>
<feature type="compositionally biased region" description="Gly residues" evidence="7">
    <location>
        <begin position="122"/>
        <end position="143"/>
    </location>
</feature>
<dbReference type="EC" id="2.3.1.-" evidence="6"/>
<evidence type="ECO:0000259" key="8">
    <source>
        <dbReference type="Pfam" id="PF00198"/>
    </source>
</evidence>
<dbReference type="Pfam" id="PF00364">
    <property type="entry name" value="Biotin_lipoyl"/>
    <property type="match status" value="1"/>
</dbReference>
<feature type="compositionally biased region" description="Low complexity" evidence="7">
    <location>
        <begin position="83"/>
        <end position="99"/>
    </location>
</feature>
<dbReference type="InterPro" id="IPR011053">
    <property type="entry name" value="Single_hybrid_motif"/>
</dbReference>
<sequence>MTGFPVPKLNNNDTTYVLVEWLAEDGQAVRDGDPVVLLETSKATEEVVAPHDGVLRRLLAEGAECEPGQVIAHLLGPGDETAPEGPAGTVAGAATTDSTGGDGRGPGLPAEPGDSVSSGPGLPAGPGASGPGGPGGAGAGDGSGVVVTMPARELIEAHGIAMERVYALGRKIIRRADVEELLGGPSSATPQTTSTAGATTTNGDASGSALPSTAGQANGLLAPAQSAVHSATDSALNGAEPDDDAQWITLSRAQQRTAEVVERSRREIPAAFTVMTVDVTEVLSLARDLTRRLRALVGLPEMVVKATGGLLDRFPVFFAEPGPGPRPRLRRAATADVGVTVDVGRGLFIPVVRDVGDRPLSEIAGDLAGFRKTALTGSFRESDLQGGNITLTLHTHDGIVHAVPIVFPGQTCALSLTAPRPEVVPDGAGFAVRKTAAIGLAYDHRFVNGRDAAEFLGELRSALESPARFLTENG</sequence>
<feature type="region of interest" description="Disordered" evidence="7">
    <location>
        <begin position="76"/>
        <end position="144"/>
    </location>
</feature>
<dbReference type="InterPro" id="IPR000089">
    <property type="entry name" value="Biotin_lipoyl"/>
</dbReference>
<dbReference type="PANTHER" id="PTHR43178">
    <property type="entry name" value="DIHYDROLIPOAMIDE ACETYLTRANSFERASE COMPONENT OF PYRUVATE DEHYDROGENASE COMPLEX"/>
    <property type="match status" value="1"/>
</dbReference>
<proteinExistence type="inferred from homology"/>
<protein>
    <recommendedName>
        <fullName evidence="6">Dihydrolipoamide acetyltransferase component of pyruvate dehydrogenase complex</fullName>
        <ecNumber evidence="6">2.3.1.-</ecNumber>
    </recommendedName>
</protein>
<dbReference type="EMBL" id="BOOB01000049">
    <property type="protein sequence ID" value="GIH35748.1"/>
    <property type="molecule type" value="Genomic_DNA"/>
</dbReference>
<evidence type="ECO:0000256" key="2">
    <source>
        <dbReference type="ARBA" id="ARBA00007317"/>
    </source>
</evidence>
<comment type="similarity">
    <text evidence="2 6">Belongs to the 2-oxoacid dehydrogenase family.</text>
</comment>
<evidence type="ECO:0000259" key="9">
    <source>
        <dbReference type="Pfam" id="PF00364"/>
    </source>
</evidence>
<keyword evidence="5 6" id="KW-0012">Acyltransferase</keyword>
<keyword evidence="4 6" id="KW-0450">Lipoyl</keyword>
<comment type="caution">
    <text evidence="10">The sequence shown here is derived from an EMBL/GenBank/DDBJ whole genome shotgun (WGS) entry which is preliminary data.</text>
</comment>
<evidence type="ECO:0000256" key="4">
    <source>
        <dbReference type="ARBA" id="ARBA00022823"/>
    </source>
</evidence>
<dbReference type="InterPro" id="IPR050743">
    <property type="entry name" value="2-oxoacid_DH_E2_comp"/>
</dbReference>
<evidence type="ECO:0000256" key="7">
    <source>
        <dbReference type="SAM" id="MobiDB-lite"/>
    </source>
</evidence>
<evidence type="ECO:0000313" key="11">
    <source>
        <dbReference type="Proteomes" id="UP000651728"/>
    </source>
</evidence>
<feature type="domain" description="2-oxoacid dehydrogenase acyltransferase catalytic" evidence="8">
    <location>
        <begin position="246"/>
        <end position="470"/>
    </location>
</feature>
<dbReference type="PROSITE" id="PS00189">
    <property type="entry name" value="LIPOYL"/>
    <property type="match status" value="1"/>
</dbReference>
<dbReference type="Pfam" id="PF00198">
    <property type="entry name" value="2-oxoacid_dh"/>
    <property type="match status" value="1"/>
</dbReference>
<dbReference type="SUPFAM" id="SSF52777">
    <property type="entry name" value="CoA-dependent acyltransferases"/>
    <property type="match status" value="1"/>
</dbReference>
<feature type="region of interest" description="Disordered" evidence="7">
    <location>
        <begin position="182"/>
        <end position="216"/>
    </location>
</feature>
<keyword evidence="3 6" id="KW-0808">Transferase</keyword>
<dbReference type="SUPFAM" id="SSF51230">
    <property type="entry name" value="Single hybrid motif"/>
    <property type="match status" value="1"/>
</dbReference>
<dbReference type="InterPro" id="IPR003016">
    <property type="entry name" value="2-oxoA_DH_lipoyl-BS"/>
</dbReference>
<organism evidence="10 11">
    <name type="scientific">Microbispora amethystogenes</name>
    <dbReference type="NCBI Taxonomy" id="1427754"/>
    <lineage>
        <taxon>Bacteria</taxon>
        <taxon>Bacillati</taxon>
        <taxon>Actinomycetota</taxon>
        <taxon>Actinomycetes</taxon>
        <taxon>Streptosporangiales</taxon>
        <taxon>Streptosporangiaceae</taxon>
        <taxon>Microbispora</taxon>
    </lineage>
</organism>
<keyword evidence="11" id="KW-1185">Reference proteome</keyword>
<dbReference type="Proteomes" id="UP000651728">
    <property type="component" value="Unassembled WGS sequence"/>
</dbReference>
<evidence type="ECO:0000256" key="3">
    <source>
        <dbReference type="ARBA" id="ARBA00022679"/>
    </source>
</evidence>
<dbReference type="Gene3D" id="2.40.50.100">
    <property type="match status" value="1"/>
</dbReference>
<dbReference type="Gene3D" id="3.30.559.10">
    <property type="entry name" value="Chloramphenicol acetyltransferase-like domain"/>
    <property type="match status" value="1"/>
</dbReference>
<dbReference type="CDD" id="cd06849">
    <property type="entry name" value="lipoyl_domain"/>
    <property type="match status" value="1"/>
</dbReference>
<dbReference type="PANTHER" id="PTHR43178:SF5">
    <property type="entry name" value="LIPOAMIDE ACYLTRANSFERASE COMPONENT OF BRANCHED-CHAIN ALPHA-KETO ACID DEHYDROGENASE COMPLEX, MITOCHONDRIAL"/>
    <property type="match status" value="1"/>
</dbReference>
<feature type="compositionally biased region" description="Low complexity" evidence="7">
    <location>
        <begin position="107"/>
        <end position="121"/>
    </location>
</feature>
<accession>A0ABQ4FLY6</accession>
<feature type="compositionally biased region" description="Low complexity" evidence="7">
    <location>
        <begin position="183"/>
        <end position="209"/>
    </location>
</feature>